<feature type="binding site" evidence="2">
    <location>
        <position position="41"/>
    </location>
    <ligand>
        <name>substrate</name>
    </ligand>
</feature>
<feature type="active site" evidence="2">
    <location>
        <position position="37"/>
    </location>
</feature>
<dbReference type="InterPro" id="IPR004472">
    <property type="entry name" value="DTB_synth_BioD"/>
</dbReference>
<comment type="catalytic activity">
    <reaction evidence="2">
        <text>(7R,8S)-7,8-diammoniononanoate + CO2 + ATP = (4R,5S)-dethiobiotin + ADP + phosphate + 3 H(+)</text>
        <dbReference type="Rhea" id="RHEA:15805"/>
        <dbReference type="ChEBI" id="CHEBI:15378"/>
        <dbReference type="ChEBI" id="CHEBI:16526"/>
        <dbReference type="ChEBI" id="CHEBI:30616"/>
        <dbReference type="ChEBI" id="CHEBI:43474"/>
        <dbReference type="ChEBI" id="CHEBI:149469"/>
        <dbReference type="ChEBI" id="CHEBI:149473"/>
        <dbReference type="ChEBI" id="CHEBI:456216"/>
        <dbReference type="EC" id="6.3.3.3"/>
    </reaction>
</comment>
<sequence>MSALFITATGTEIGKTFITAALARHLRGQGRAVRALKPVVSGFDDSTKGDSDPAVLLRALDRKTTDAALAEIAPWRFVPPLSPDMAARREGRAIDFAALVAHGRAAIAAAGDDPLLVEGVGGAMVPLTGRETVLDWMAALGVPVLLVAGSYLGTISHTLTTLAVLRGAGLDVRAIVLSETPGSTVPLEETRETIGRFAGAVPVFALERRGPEADPAAMAAIAAAARI</sequence>
<proteinExistence type="inferred from homology"/>
<keyword evidence="1 2" id="KW-0093">Biotin biosynthesis</keyword>
<dbReference type="EMBL" id="JAVDPW010000010">
    <property type="protein sequence ID" value="MDR6292852.1"/>
    <property type="molecule type" value="Genomic_DNA"/>
</dbReference>
<dbReference type="EC" id="6.3.3.3" evidence="2"/>
<keyword evidence="2" id="KW-0547">Nucleotide-binding</keyword>
<keyword evidence="2" id="KW-0479">Metal-binding</keyword>
<dbReference type="PANTHER" id="PTHR43210:SF5">
    <property type="entry name" value="DETHIOBIOTIN SYNTHETASE"/>
    <property type="match status" value="1"/>
</dbReference>
<keyword evidence="2" id="KW-0460">Magnesium</keyword>
<dbReference type="Gene3D" id="3.40.50.300">
    <property type="entry name" value="P-loop containing nucleotide triphosphate hydrolases"/>
    <property type="match status" value="1"/>
</dbReference>
<keyword evidence="2" id="KW-0963">Cytoplasm</keyword>
<dbReference type="PANTHER" id="PTHR43210">
    <property type="entry name" value="DETHIOBIOTIN SYNTHETASE"/>
    <property type="match status" value="1"/>
</dbReference>
<comment type="function">
    <text evidence="2">Catalyzes a mechanistically unusual reaction, the ATP-dependent insertion of CO2 between the N7 and N8 nitrogen atoms of 7,8-diaminopelargonic acid (DAPA, also called 7,8-diammoniononanoate) to form a ureido ring.</text>
</comment>
<name>A0ABU1JW52_9PROT</name>
<comment type="subcellular location">
    <subcellularLocation>
        <location evidence="2">Cytoplasm</location>
    </subcellularLocation>
</comment>
<dbReference type="PIRSF" id="PIRSF006755">
    <property type="entry name" value="DTB_synth"/>
    <property type="match status" value="1"/>
</dbReference>
<comment type="pathway">
    <text evidence="2">Cofactor biosynthesis; biotin biosynthesis; biotin from 7,8-diaminononanoate: step 1/2.</text>
</comment>
<dbReference type="SUPFAM" id="SSF52540">
    <property type="entry name" value="P-loop containing nucleoside triphosphate hydrolases"/>
    <property type="match status" value="1"/>
</dbReference>
<dbReference type="InterPro" id="IPR027417">
    <property type="entry name" value="P-loop_NTPase"/>
</dbReference>
<dbReference type="Pfam" id="PF13500">
    <property type="entry name" value="AAA_26"/>
    <property type="match status" value="1"/>
</dbReference>
<comment type="caution">
    <text evidence="2">Lacks conserved residue(s) required for the propagation of feature annotation.</text>
</comment>
<keyword evidence="2 3" id="KW-0436">Ligase</keyword>
<feature type="binding site" evidence="2">
    <location>
        <position position="52"/>
    </location>
    <ligand>
        <name>ATP</name>
        <dbReference type="ChEBI" id="CHEBI:30616"/>
    </ligand>
</feature>
<accession>A0ABU1JW52</accession>
<feature type="binding site" evidence="2">
    <location>
        <begin position="118"/>
        <end position="121"/>
    </location>
    <ligand>
        <name>ATP</name>
        <dbReference type="ChEBI" id="CHEBI:30616"/>
    </ligand>
</feature>
<comment type="similarity">
    <text evidence="2">Belongs to the dethiobiotin synthetase family.</text>
</comment>
<dbReference type="GO" id="GO:0004141">
    <property type="term" value="F:dethiobiotin synthase activity"/>
    <property type="evidence" value="ECO:0007669"/>
    <property type="project" value="UniProtKB-EC"/>
</dbReference>
<dbReference type="NCBIfam" id="TIGR00347">
    <property type="entry name" value="bioD"/>
    <property type="match status" value="1"/>
</dbReference>
<comment type="subunit">
    <text evidence="2">Homodimer.</text>
</comment>
<feature type="binding site" evidence="2">
    <location>
        <begin position="178"/>
        <end position="179"/>
    </location>
    <ligand>
        <name>ATP</name>
        <dbReference type="ChEBI" id="CHEBI:30616"/>
    </ligand>
</feature>
<dbReference type="Proteomes" id="UP001262410">
    <property type="component" value="Unassembled WGS sequence"/>
</dbReference>
<evidence type="ECO:0000256" key="1">
    <source>
        <dbReference type="ARBA" id="ARBA00022756"/>
    </source>
</evidence>
<feature type="binding site" evidence="2">
    <location>
        <position position="52"/>
    </location>
    <ligand>
        <name>Mg(2+)</name>
        <dbReference type="ChEBI" id="CHEBI:18420"/>
    </ligand>
</feature>
<feature type="binding site" evidence="2">
    <location>
        <begin position="12"/>
        <end position="17"/>
    </location>
    <ligand>
        <name>ATP</name>
        <dbReference type="ChEBI" id="CHEBI:30616"/>
    </ligand>
</feature>
<evidence type="ECO:0000256" key="2">
    <source>
        <dbReference type="HAMAP-Rule" id="MF_00336"/>
    </source>
</evidence>
<feature type="binding site" evidence="2">
    <location>
        <position position="118"/>
    </location>
    <ligand>
        <name>Mg(2+)</name>
        <dbReference type="ChEBI" id="CHEBI:18420"/>
    </ligand>
</feature>
<feature type="binding site" evidence="2">
    <location>
        <position position="16"/>
    </location>
    <ligand>
        <name>Mg(2+)</name>
        <dbReference type="ChEBI" id="CHEBI:18420"/>
    </ligand>
</feature>
<organism evidence="3 4">
    <name type="scientific">Inquilinus ginsengisoli</name>
    <dbReference type="NCBI Taxonomy" id="363840"/>
    <lineage>
        <taxon>Bacteria</taxon>
        <taxon>Pseudomonadati</taxon>
        <taxon>Pseudomonadota</taxon>
        <taxon>Alphaproteobacteria</taxon>
        <taxon>Rhodospirillales</taxon>
        <taxon>Rhodospirillaceae</taxon>
        <taxon>Inquilinus</taxon>
    </lineage>
</organism>
<dbReference type="HAMAP" id="MF_00336">
    <property type="entry name" value="BioD"/>
    <property type="match status" value="1"/>
</dbReference>
<keyword evidence="2" id="KW-0067">ATP-binding</keyword>
<reference evidence="3 4" key="1">
    <citation type="submission" date="2023-07" db="EMBL/GenBank/DDBJ databases">
        <title>Sorghum-associated microbial communities from plants grown in Nebraska, USA.</title>
        <authorList>
            <person name="Schachtman D."/>
        </authorList>
    </citation>
    <scope>NUCLEOTIDE SEQUENCE [LARGE SCALE GENOMIC DNA]</scope>
    <source>
        <strain evidence="3 4">584</strain>
    </source>
</reference>
<comment type="caution">
    <text evidence="3">The sequence shown here is derived from an EMBL/GenBank/DDBJ whole genome shotgun (WGS) entry which is preliminary data.</text>
</comment>
<gene>
    <name evidence="2" type="primary">bioD</name>
    <name evidence="3" type="ORF">E9232_005397</name>
</gene>
<keyword evidence="4" id="KW-1185">Reference proteome</keyword>
<evidence type="ECO:0000313" key="3">
    <source>
        <dbReference type="EMBL" id="MDR6292852.1"/>
    </source>
</evidence>
<comment type="cofactor">
    <cofactor evidence="2">
        <name>Mg(2+)</name>
        <dbReference type="ChEBI" id="CHEBI:18420"/>
    </cofactor>
</comment>
<dbReference type="RefSeq" id="WP_309799315.1">
    <property type="nucleotide sequence ID" value="NZ_JAVDPW010000010.1"/>
</dbReference>
<dbReference type="CDD" id="cd03109">
    <property type="entry name" value="DTBS"/>
    <property type="match status" value="1"/>
</dbReference>
<protein>
    <recommendedName>
        <fullName evidence="2">ATP-dependent dethiobiotin synthetase BioD</fullName>
        <ecNumber evidence="2">6.3.3.3</ecNumber>
    </recommendedName>
    <alternativeName>
        <fullName evidence="2">DTB synthetase</fullName>
        <shortName evidence="2">DTBS</shortName>
    </alternativeName>
    <alternativeName>
        <fullName evidence="2">Dethiobiotin synthase</fullName>
    </alternativeName>
</protein>
<evidence type="ECO:0000313" key="4">
    <source>
        <dbReference type="Proteomes" id="UP001262410"/>
    </source>
</evidence>